<dbReference type="EMBL" id="LS974625">
    <property type="protein sequence ID" value="CAG7860798.1"/>
    <property type="molecule type" value="Genomic_DNA"/>
</dbReference>
<gene>
    <name evidence="1" type="ORF">BRAPAZ1V2_A09P12650.2</name>
</gene>
<evidence type="ECO:0000313" key="2">
    <source>
        <dbReference type="Proteomes" id="UP000694005"/>
    </source>
</evidence>
<dbReference type="AlphaFoldDB" id="A0A8D9CTD6"/>
<evidence type="ECO:0000313" key="1">
    <source>
        <dbReference type="EMBL" id="CAG7860798.1"/>
    </source>
</evidence>
<proteinExistence type="predicted"/>
<protein>
    <submittedName>
        <fullName evidence="1">Uncharacterized protein</fullName>
    </submittedName>
</protein>
<dbReference type="Gramene" id="A09p12650.2_BraZ1">
    <property type="protein sequence ID" value="A09p12650.2_BraZ1.CDS.1"/>
    <property type="gene ID" value="A09g12650.2_BraZ1"/>
</dbReference>
<reference evidence="1 2" key="1">
    <citation type="submission" date="2021-07" db="EMBL/GenBank/DDBJ databases">
        <authorList>
            <consortium name="Genoscope - CEA"/>
            <person name="William W."/>
        </authorList>
    </citation>
    <scope>NUCLEOTIDE SEQUENCE [LARGE SCALE GENOMIC DNA]</scope>
</reference>
<name>A0A8D9CTD6_BRACM</name>
<accession>A0A8D9CTD6</accession>
<organism evidence="1 2">
    <name type="scientific">Brassica campestris</name>
    <name type="common">Field mustard</name>
    <dbReference type="NCBI Taxonomy" id="3711"/>
    <lineage>
        <taxon>Eukaryota</taxon>
        <taxon>Viridiplantae</taxon>
        <taxon>Streptophyta</taxon>
        <taxon>Embryophyta</taxon>
        <taxon>Tracheophyta</taxon>
        <taxon>Spermatophyta</taxon>
        <taxon>Magnoliopsida</taxon>
        <taxon>eudicotyledons</taxon>
        <taxon>Gunneridae</taxon>
        <taxon>Pentapetalae</taxon>
        <taxon>rosids</taxon>
        <taxon>malvids</taxon>
        <taxon>Brassicales</taxon>
        <taxon>Brassicaceae</taxon>
        <taxon>Brassiceae</taxon>
        <taxon>Brassica</taxon>
    </lineage>
</organism>
<sequence>MIRLVMQKTWPMIRRAMRRKWHMKSQAFANDMTDDKVGNATRKWEMPRTLHTIKKAENVKFMAYEKAGEAKDFAYKKSSNAKDIAYEKGSKCKILCVMITRRVTDMTRLRRCDQNGDEEEQWSR</sequence>
<dbReference type="Proteomes" id="UP000694005">
    <property type="component" value="Chromosome A09"/>
</dbReference>